<dbReference type="EMBL" id="FNBN01000001">
    <property type="protein sequence ID" value="SDF14403.1"/>
    <property type="molecule type" value="Genomic_DNA"/>
</dbReference>
<keyword evidence="5 9" id="KW-0798">TonB box</keyword>
<dbReference type="InterPro" id="IPR023997">
    <property type="entry name" value="TonB-dep_OMP_SusC/RagA_CS"/>
</dbReference>
<feature type="chain" id="PRO_5011729700" evidence="10">
    <location>
        <begin position="21"/>
        <end position="1068"/>
    </location>
</feature>
<protein>
    <submittedName>
        <fullName evidence="13">TonB-linked outer membrane protein, SusC/RagA family</fullName>
    </submittedName>
</protein>
<dbReference type="Gene3D" id="2.40.170.20">
    <property type="entry name" value="TonB-dependent receptor, beta-barrel domain"/>
    <property type="match status" value="1"/>
</dbReference>
<keyword evidence="4 8" id="KW-0812">Transmembrane</keyword>
<dbReference type="InterPro" id="IPR039426">
    <property type="entry name" value="TonB-dep_rcpt-like"/>
</dbReference>
<dbReference type="NCBIfam" id="TIGR04057">
    <property type="entry name" value="SusC_RagA_signa"/>
    <property type="match status" value="1"/>
</dbReference>
<evidence type="ECO:0000256" key="10">
    <source>
        <dbReference type="SAM" id="SignalP"/>
    </source>
</evidence>
<dbReference type="InterPro" id="IPR000531">
    <property type="entry name" value="Beta-barrel_TonB"/>
</dbReference>
<dbReference type="Pfam" id="PF00593">
    <property type="entry name" value="TonB_dep_Rec_b-barrel"/>
    <property type="match status" value="1"/>
</dbReference>
<keyword evidence="7 8" id="KW-0998">Cell outer membrane</keyword>
<dbReference type="SUPFAM" id="SSF49464">
    <property type="entry name" value="Carboxypeptidase regulatory domain-like"/>
    <property type="match status" value="1"/>
</dbReference>
<evidence type="ECO:0000256" key="2">
    <source>
        <dbReference type="ARBA" id="ARBA00022448"/>
    </source>
</evidence>
<dbReference type="RefSeq" id="WP_089829035.1">
    <property type="nucleotide sequence ID" value="NZ_FNBN01000001.1"/>
</dbReference>
<evidence type="ECO:0000256" key="8">
    <source>
        <dbReference type="PROSITE-ProRule" id="PRU01360"/>
    </source>
</evidence>
<dbReference type="Proteomes" id="UP000199045">
    <property type="component" value="Unassembled WGS sequence"/>
</dbReference>
<evidence type="ECO:0000313" key="13">
    <source>
        <dbReference type="EMBL" id="SDF14403.1"/>
    </source>
</evidence>
<reference evidence="13 14" key="1">
    <citation type="submission" date="2016-10" db="EMBL/GenBank/DDBJ databases">
        <authorList>
            <person name="de Groot N.N."/>
        </authorList>
    </citation>
    <scope>NUCLEOTIDE SEQUENCE [LARGE SCALE GENOMIC DNA]</scope>
    <source>
        <strain evidence="13 14">DSM 527</strain>
    </source>
</reference>
<organism evidence="13 14">
    <name type="scientific">Chitinophaga filiformis</name>
    <name type="common">Myxococcus filiformis</name>
    <name type="synonym">Flexibacter filiformis</name>
    <dbReference type="NCBI Taxonomy" id="104663"/>
    <lineage>
        <taxon>Bacteria</taxon>
        <taxon>Pseudomonadati</taxon>
        <taxon>Bacteroidota</taxon>
        <taxon>Chitinophagia</taxon>
        <taxon>Chitinophagales</taxon>
        <taxon>Chitinophagaceae</taxon>
        <taxon>Chitinophaga</taxon>
    </lineage>
</organism>
<keyword evidence="6 8" id="KW-0472">Membrane</keyword>
<evidence type="ECO:0000256" key="1">
    <source>
        <dbReference type="ARBA" id="ARBA00004571"/>
    </source>
</evidence>
<comment type="subcellular location">
    <subcellularLocation>
        <location evidence="1 8">Cell outer membrane</location>
        <topology evidence="1 8">Multi-pass membrane protein</topology>
    </subcellularLocation>
</comment>
<gene>
    <name evidence="13" type="ORF">SAMN04488121_101924</name>
</gene>
<feature type="domain" description="TonB-dependent receptor plug" evidence="12">
    <location>
        <begin position="129"/>
        <end position="239"/>
    </location>
</feature>
<proteinExistence type="inferred from homology"/>
<dbReference type="InterPro" id="IPR023996">
    <property type="entry name" value="TonB-dep_OMP_SusC/RagA"/>
</dbReference>
<feature type="signal peptide" evidence="10">
    <location>
        <begin position="1"/>
        <end position="20"/>
    </location>
</feature>
<feature type="domain" description="TonB-dependent receptor-like beta-barrel" evidence="11">
    <location>
        <begin position="441"/>
        <end position="1025"/>
    </location>
</feature>
<dbReference type="InterPro" id="IPR012910">
    <property type="entry name" value="Plug_dom"/>
</dbReference>
<keyword evidence="3 8" id="KW-1134">Transmembrane beta strand</keyword>
<evidence type="ECO:0000256" key="9">
    <source>
        <dbReference type="RuleBase" id="RU003357"/>
    </source>
</evidence>
<keyword evidence="2 8" id="KW-0813">Transport</keyword>
<dbReference type="STRING" id="104663.SAMN04488121_101924"/>
<dbReference type="PROSITE" id="PS52016">
    <property type="entry name" value="TONB_DEPENDENT_REC_3"/>
    <property type="match status" value="1"/>
</dbReference>
<dbReference type="GO" id="GO:0009279">
    <property type="term" value="C:cell outer membrane"/>
    <property type="evidence" value="ECO:0007669"/>
    <property type="project" value="UniProtKB-SubCell"/>
</dbReference>
<comment type="similarity">
    <text evidence="8 9">Belongs to the TonB-dependent receptor family.</text>
</comment>
<evidence type="ECO:0000313" key="14">
    <source>
        <dbReference type="Proteomes" id="UP000199045"/>
    </source>
</evidence>
<dbReference type="NCBIfam" id="TIGR04056">
    <property type="entry name" value="OMP_RagA_SusC"/>
    <property type="match status" value="1"/>
</dbReference>
<evidence type="ECO:0000256" key="3">
    <source>
        <dbReference type="ARBA" id="ARBA00022452"/>
    </source>
</evidence>
<dbReference type="Gene3D" id="2.170.130.10">
    <property type="entry name" value="TonB-dependent receptor, plug domain"/>
    <property type="match status" value="1"/>
</dbReference>
<dbReference type="AlphaFoldDB" id="A0A1G7IP54"/>
<evidence type="ECO:0000256" key="4">
    <source>
        <dbReference type="ARBA" id="ARBA00022692"/>
    </source>
</evidence>
<keyword evidence="10" id="KW-0732">Signal</keyword>
<evidence type="ECO:0000259" key="11">
    <source>
        <dbReference type="Pfam" id="PF00593"/>
    </source>
</evidence>
<dbReference type="SUPFAM" id="SSF56935">
    <property type="entry name" value="Porins"/>
    <property type="match status" value="1"/>
</dbReference>
<dbReference type="Pfam" id="PF13715">
    <property type="entry name" value="CarbopepD_reg_2"/>
    <property type="match status" value="1"/>
</dbReference>
<evidence type="ECO:0000256" key="7">
    <source>
        <dbReference type="ARBA" id="ARBA00023237"/>
    </source>
</evidence>
<sequence>MRKSPIFFLSATLLVGQVVAQNRSITGKITFADGGLVVGATVIVKGITAGTVTNANGEYTIQVPAGASALVVKFIGMKDQEIKLGAGTKQNVVLHPDVNKLNESVVTANAIRRNKISLGYAAPILMHDELMRGHSISLLNALAGKVAGANVTTGSNAPGGSSRIVLRGGSSIIGDNQALMVVDGVLIDNSGISTSDNNLAYTDFGSRGNDLDPEDVESITVLKGPAAAALYGSRASNGALMITTRKGGKNNRKENEVMLSSTLTLSNIAKLPDFQNQYGQGYLNQNGDGFDIDPKENLSWGRPFTGAEEEWGQSINGVRLKKVYSAEKDAVKKFFEPGKMVNTHLSLSGAGDKTTYYLSLNSLNANGIMPGDYDKYNKYGVRFNGSAELNNKIYTSVNFNYSKINSAIVQGGQGKGSVYNILLQTPRDIPIDKMGDMNNPYYSFGNLLNANGLPYYGYYGAYTRSPYFILRNYRNENNVDRITGAFTLEYKPLKGLTVMERVGVDIYADRRIHKQPKYSFIPADDAGNYSQTRNIQTASGHYSKEQHDFAEVAHDLIITVTKNFNPDFHTSLMIGNNVRQRGLNTTALQTNAAGLIVPGWYGFDNSNGPVTTNDALVKRRSIGIYSELNLAYKNVIYINANGRNDWSSTLPKGNNSFFYPGVNCSFVFSELFRDSYFNHVLTQGKLRVSWARAGNDADPYLLHTYYELTSINGGFGSTTFPFKGVNGYSPSGISGNANLKPEITIANEIGMELNFMDDRLLLDLSVYKNKSQDQIIPAPLVPSIGAATKILNTGMIENRGLEIGVRGTPVLTASGLSVELLGTYTRNKNTVLDVGVGNQIVIGGFPGMSIVAAKGKSYGEFYAQDILRDNQGHVIVDRSTGLPLSTSTAIYLGSFNPEYQASWGLNALYKGWSFSILFDSKQGNRFFSYAKDVTDLAGVSEVTAGQSRLGAIWPNSVANDGTGRLVPNTTPYFPEQYWTNKPDGQNVLDASYIRLREASLTYRIPGVRNRSQFRDLTVGLFGNNLALWARNKYADPEVNSGGTSNEQGLDFIALPSLKNIGFNIRATF</sequence>
<dbReference type="InterPro" id="IPR008969">
    <property type="entry name" value="CarboxyPept-like_regulatory"/>
</dbReference>
<dbReference type="InterPro" id="IPR037066">
    <property type="entry name" value="Plug_dom_sf"/>
</dbReference>
<dbReference type="Gene3D" id="2.60.40.1120">
    <property type="entry name" value="Carboxypeptidase-like, regulatory domain"/>
    <property type="match status" value="1"/>
</dbReference>
<name>A0A1G7IP54_CHIFI</name>
<evidence type="ECO:0000256" key="5">
    <source>
        <dbReference type="ARBA" id="ARBA00023077"/>
    </source>
</evidence>
<evidence type="ECO:0000259" key="12">
    <source>
        <dbReference type="Pfam" id="PF07715"/>
    </source>
</evidence>
<evidence type="ECO:0000256" key="6">
    <source>
        <dbReference type="ARBA" id="ARBA00023136"/>
    </source>
</evidence>
<dbReference type="Pfam" id="PF07715">
    <property type="entry name" value="Plug"/>
    <property type="match status" value="1"/>
</dbReference>
<dbReference type="OrthoDB" id="609136at2"/>
<accession>A0A1G7IP54</accession>
<dbReference type="InterPro" id="IPR036942">
    <property type="entry name" value="Beta-barrel_TonB_sf"/>
</dbReference>